<dbReference type="InterPro" id="IPR027417">
    <property type="entry name" value="P-loop_NTPase"/>
</dbReference>
<feature type="domain" description="ABC transporter" evidence="4">
    <location>
        <begin position="5"/>
        <end position="237"/>
    </location>
</feature>
<keyword evidence="3 5" id="KW-0067">ATP-binding</keyword>
<dbReference type="InterPro" id="IPR003593">
    <property type="entry name" value="AAA+_ATPase"/>
</dbReference>
<evidence type="ECO:0000259" key="4">
    <source>
        <dbReference type="PROSITE" id="PS50893"/>
    </source>
</evidence>
<protein>
    <submittedName>
        <fullName evidence="5">Iron(III) transport system ATP-binding protein</fullName>
    </submittedName>
</protein>
<keyword evidence="1" id="KW-0813">Transport</keyword>
<evidence type="ECO:0000256" key="1">
    <source>
        <dbReference type="ARBA" id="ARBA00022448"/>
    </source>
</evidence>
<evidence type="ECO:0000313" key="6">
    <source>
        <dbReference type="Proteomes" id="UP000252707"/>
    </source>
</evidence>
<dbReference type="FunFam" id="3.40.50.300:FF:000425">
    <property type="entry name" value="Probable ABC transporter, ATP-binding subunit"/>
    <property type="match status" value="1"/>
</dbReference>
<dbReference type="SUPFAM" id="SSF50331">
    <property type="entry name" value="MOP-like"/>
    <property type="match status" value="1"/>
</dbReference>
<dbReference type="RefSeq" id="WP_114281285.1">
    <property type="nucleotide sequence ID" value="NZ_QPJY01000017.1"/>
</dbReference>
<dbReference type="PANTHER" id="PTHR42781">
    <property type="entry name" value="SPERMIDINE/PUTRESCINE IMPORT ATP-BINDING PROTEIN POTA"/>
    <property type="match status" value="1"/>
</dbReference>
<dbReference type="Pfam" id="PF08402">
    <property type="entry name" value="TOBE_2"/>
    <property type="match status" value="1"/>
</dbReference>
<dbReference type="GO" id="GO:0005524">
    <property type="term" value="F:ATP binding"/>
    <property type="evidence" value="ECO:0007669"/>
    <property type="project" value="UniProtKB-KW"/>
</dbReference>
<dbReference type="PROSITE" id="PS50893">
    <property type="entry name" value="ABC_TRANSPORTER_2"/>
    <property type="match status" value="1"/>
</dbReference>
<organism evidence="5 6">
    <name type="scientific">Thioalbus denitrificans</name>
    <dbReference type="NCBI Taxonomy" id="547122"/>
    <lineage>
        <taxon>Bacteria</taxon>
        <taxon>Pseudomonadati</taxon>
        <taxon>Pseudomonadota</taxon>
        <taxon>Gammaproteobacteria</taxon>
        <taxon>Chromatiales</taxon>
        <taxon>Ectothiorhodospiraceae</taxon>
        <taxon>Thioalbus</taxon>
    </lineage>
</organism>
<dbReference type="Gene3D" id="3.40.50.300">
    <property type="entry name" value="P-loop containing nucleotide triphosphate hydrolases"/>
    <property type="match status" value="1"/>
</dbReference>
<dbReference type="PANTHER" id="PTHR42781:SF4">
    <property type="entry name" value="SPERMIDINE_PUTRESCINE IMPORT ATP-BINDING PROTEIN POTA"/>
    <property type="match status" value="1"/>
</dbReference>
<evidence type="ECO:0000256" key="3">
    <source>
        <dbReference type="ARBA" id="ARBA00022840"/>
    </source>
</evidence>
<dbReference type="GO" id="GO:0015697">
    <property type="term" value="P:quaternary ammonium group transport"/>
    <property type="evidence" value="ECO:0007669"/>
    <property type="project" value="UniProtKB-ARBA"/>
</dbReference>
<dbReference type="Proteomes" id="UP000252707">
    <property type="component" value="Unassembled WGS sequence"/>
</dbReference>
<dbReference type="SMART" id="SM00382">
    <property type="entry name" value="AAA"/>
    <property type="match status" value="1"/>
</dbReference>
<accession>A0A369BQU5</accession>
<dbReference type="PROSITE" id="PS00211">
    <property type="entry name" value="ABC_TRANSPORTER_1"/>
    <property type="match status" value="1"/>
</dbReference>
<name>A0A369BQU5_9GAMM</name>
<evidence type="ECO:0000313" key="5">
    <source>
        <dbReference type="EMBL" id="RCX23923.1"/>
    </source>
</evidence>
<dbReference type="GO" id="GO:0016887">
    <property type="term" value="F:ATP hydrolysis activity"/>
    <property type="evidence" value="ECO:0007669"/>
    <property type="project" value="InterPro"/>
</dbReference>
<dbReference type="InterPro" id="IPR003439">
    <property type="entry name" value="ABC_transporter-like_ATP-bd"/>
</dbReference>
<keyword evidence="6" id="KW-1185">Reference proteome</keyword>
<dbReference type="GO" id="GO:0022857">
    <property type="term" value="F:transmembrane transporter activity"/>
    <property type="evidence" value="ECO:0007669"/>
    <property type="project" value="InterPro"/>
</dbReference>
<dbReference type="InterPro" id="IPR013611">
    <property type="entry name" value="Transp-assoc_OB_typ2"/>
</dbReference>
<reference evidence="5 6" key="1">
    <citation type="submission" date="2018-07" db="EMBL/GenBank/DDBJ databases">
        <title>Genomic Encyclopedia of Type Strains, Phase IV (KMG-IV): sequencing the most valuable type-strain genomes for metagenomic binning, comparative biology and taxonomic classification.</title>
        <authorList>
            <person name="Goeker M."/>
        </authorList>
    </citation>
    <scope>NUCLEOTIDE SEQUENCE [LARGE SCALE GENOMIC DNA]</scope>
    <source>
        <strain evidence="5 6">DSM 26407</strain>
    </source>
</reference>
<dbReference type="SUPFAM" id="SSF52540">
    <property type="entry name" value="P-loop containing nucleoside triphosphate hydrolases"/>
    <property type="match status" value="1"/>
</dbReference>
<dbReference type="AlphaFoldDB" id="A0A369BQU5"/>
<dbReference type="EMBL" id="QPJY01000017">
    <property type="protein sequence ID" value="RCX23923.1"/>
    <property type="molecule type" value="Genomic_DNA"/>
</dbReference>
<dbReference type="OrthoDB" id="9802264at2"/>
<comment type="caution">
    <text evidence="5">The sequence shown here is derived from an EMBL/GenBank/DDBJ whole genome shotgun (WGS) entry which is preliminary data.</text>
</comment>
<keyword evidence="2" id="KW-0547">Nucleotide-binding</keyword>
<dbReference type="InterPro" id="IPR008995">
    <property type="entry name" value="Mo/tungstate-bd_C_term_dom"/>
</dbReference>
<evidence type="ECO:0000256" key="2">
    <source>
        <dbReference type="ARBA" id="ARBA00022741"/>
    </source>
</evidence>
<dbReference type="InterPro" id="IPR017871">
    <property type="entry name" value="ABC_transporter-like_CS"/>
</dbReference>
<dbReference type="GO" id="GO:0043190">
    <property type="term" value="C:ATP-binding cassette (ABC) transporter complex"/>
    <property type="evidence" value="ECO:0007669"/>
    <property type="project" value="InterPro"/>
</dbReference>
<dbReference type="Pfam" id="PF00005">
    <property type="entry name" value="ABC_tran"/>
    <property type="match status" value="1"/>
</dbReference>
<sequence length="349" mass="37737">METLLEIEELACSYGAEPVVDGLNLHLHEGGIGCLLGPSGCGKTTVLRAIAGLEPLRGGRIALEGRTLATAAGGLPPDRRRVGMVFQDYALFPHLTAAENVAFGLKGLSRRARRENAAELLELVGLTGLGERYPHELSGGQQQRVAVARALAPAPCLLLLDEPFSNLDVELRERLGQDIRAALKSRGIAALFVTHDQQEAFLLGERVGVMHQGRLLQWDTPYQLYHEPAGRFVADFIGEGRFLAGILRAPDTVETELGTIRGNVAYSWPRGARVELLLRPDDLVPDPESPVQGTVTARAFRGAETLYTLRLPSATELLMLAPSRQDFATGATVGLRAVVDHFIAFRDAG</sequence>
<gene>
    <name evidence="5" type="ORF">DFQ59_11749</name>
</gene>
<proteinExistence type="predicted"/>
<dbReference type="InterPro" id="IPR050093">
    <property type="entry name" value="ABC_SmlMolc_Importer"/>
</dbReference>